<protein>
    <submittedName>
        <fullName evidence="1">Uncharacterized protein</fullName>
    </submittedName>
</protein>
<dbReference type="Proteomes" id="UP000237144">
    <property type="component" value="Unassembled WGS sequence"/>
</dbReference>
<proteinExistence type="predicted"/>
<comment type="caution">
    <text evidence="1">The sequence shown here is derived from an EMBL/GenBank/DDBJ whole genome shotgun (WGS) entry which is preliminary data.</text>
</comment>
<dbReference type="Gene3D" id="3.30.710.10">
    <property type="entry name" value="Potassium Channel Kv1.1, Chain A"/>
    <property type="match status" value="1"/>
</dbReference>
<gene>
    <name evidence="1" type="ORF">BMF94_1284</name>
</gene>
<name>A0A2S5BFX6_9BASI</name>
<sequence length="181" mass="19909">MARDWLDSDGESEDDGLVEKRFSNARLVRYYQIAFAETASATFQAVLLYCKTGYIAFAPLTSSFAAAADAGTMHEQEYRAYAVLHPGMPRPVSPKSVYRLAHLLQIPDLQKLALDHIASGLSIEGVAHELFSPVATAYDEVRRLVRDFIVKRFDEAAVGEIDGGSKTLTEVLQAASPAKRE</sequence>
<dbReference type="OrthoDB" id="2529262at2759"/>
<accession>A0A2S5BFX6</accession>
<dbReference type="InterPro" id="IPR011333">
    <property type="entry name" value="SKP1/BTB/POZ_sf"/>
</dbReference>
<reference evidence="1 2" key="1">
    <citation type="journal article" date="2018" name="Front. Microbiol.">
        <title>Prospects for Fungal Bioremediation of Acidic Radioactive Waste Sites: Characterization and Genome Sequence of Rhodotorula taiwanensis MD1149.</title>
        <authorList>
            <person name="Tkavc R."/>
            <person name="Matrosova V.Y."/>
            <person name="Grichenko O.E."/>
            <person name="Gostincar C."/>
            <person name="Volpe R.P."/>
            <person name="Klimenkova P."/>
            <person name="Gaidamakova E.K."/>
            <person name="Zhou C.E."/>
            <person name="Stewart B.J."/>
            <person name="Lyman M.G."/>
            <person name="Malfatti S.A."/>
            <person name="Rubinfeld B."/>
            <person name="Courtot M."/>
            <person name="Singh J."/>
            <person name="Dalgard C.L."/>
            <person name="Hamilton T."/>
            <person name="Frey K.G."/>
            <person name="Gunde-Cimerman N."/>
            <person name="Dugan L."/>
            <person name="Daly M.J."/>
        </authorList>
    </citation>
    <scope>NUCLEOTIDE SEQUENCE [LARGE SCALE GENOMIC DNA]</scope>
    <source>
        <strain evidence="1 2">MD1149</strain>
    </source>
</reference>
<dbReference type="AlphaFoldDB" id="A0A2S5BFX6"/>
<evidence type="ECO:0000313" key="1">
    <source>
        <dbReference type="EMBL" id="POY75661.1"/>
    </source>
</evidence>
<organism evidence="1 2">
    <name type="scientific">Rhodotorula taiwanensis</name>
    <dbReference type="NCBI Taxonomy" id="741276"/>
    <lineage>
        <taxon>Eukaryota</taxon>
        <taxon>Fungi</taxon>
        <taxon>Dikarya</taxon>
        <taxon>Basidiomycota</taxon>
        <taxon>Pucciniomycotina</taxon>
        <taxon>Microbotryomycetes</taxon>
        <taxon>Sporidiobolales</taxon>
        <taxon>Sporidiobolaceae</taxon>
        <taxon>Rhodotorula</taxon>
    </lineage>
</organism>
<dbReference type="EMBL" id="PJQD01000013">
    <property type="protein sequence ID" value="POY75661.1"/>
    <property type="molecule type" value="Genomic_DNA"/>
</dbReference>
<evidence type="ECO:0000313" key="2">
    <source>
        <dbReference type="Proteomes" id="UP000237144"/>
    </source>
</evidence>
<keyword evidence="2" id="KW-1185">Reference proteome</keyword>